<dbReference type="Gene3D" id="3.10.28.10">
    <property type="entry name" value="Homing endonucleases"/>
    <property type="match status" value="1"/>
</dbReference>
<sequence length="876" mass="98842">MRQLETYTPTRFMADGSTYDKRKADYAVAFIEALKHTKGRWSGKAFKLIDWQEQIVRDLFGTVKEDGYRQFTTAYVEIPKKMGKQVALDTPIPTPSGFMTMGDIRVGDIVFDERGKRCTVVAKSRVDYEEQAYRITFKDGEVIEAGENHQWAGHYTFGKAREAIMTTGELYRLPRDGGSIRFRIPLAGALDLPEAELPIDPYVMGYWLGNGTATKPYLTIQTRDVTGVLERIWPWNTLSTQYPNTGDSICIRIPQLEAILVDSFHDKVIPTEYLRASRRQRLELLWGLMDSDGSISTRKGQAIYTSTEEGLARSVSELLWSLGIKNAITTAISTQRTDWSLPSSVCGRVHTGQTLYYVKFTAFDDVRVAGLDRKQNRAIPRNPNTRSHYRYIDTIEPIPNRGMQCIQVDSPSHQYLVGRSYLPTHNSELAAAVALLLTCGDGEERAEVYGCAADRQQASIVFEVSADMIRMSPALSKRVKILASQKRIIYKPTNSFYQVLSAEAYSKHGFNISGVVFDELHTQPNRALFDVMTKGSGDARTQPLYFLITTAGTDTHSICYEQHEKAEDILAGKKHDPTFYPVIYGADREDDWTDENVWRKANPSLDITVPVEKVRVACEQARQNPAEENTFRQLRLNQWVKQSVRWMPMHVWNQNSAPIDLSDLEGRVCYGGLDLASTTDITAFVLVFPPETGDEPYVIAPWFWLPEDNLKLRVARDHVPYDLWQDQGFLQTTEGNVVHYGAIEAFIEQLGTRFDIREIAFDRWGAVQMSQNLEALGFTVVPFGQGFKDMSPPSKELMKLALEGRLAHGGHPVLSWMVDNIHVRTDPAGNIKPDKQKSTEKIDGVVATIMALDRAIRCGQGTTSGSIYDERGLLFI</sequence>
<evidence type="ECO:0000313" key="2">
    <source>
        <dbReference type="EMBL" id="MDT3768172.1"/>
    </source>
</evidence>
<dbReference type="Proteomes" id="UP001247542">
    <property type="component" value="Unassembled WGS sequence"/>
</dbReference>
<feature type="domain" description="DOD-type homing endonuclease" evidence="1">
    <location>
        <begin position="203"/>
        <end position="324"/>
    </location>
</feature>
<dbReference type="InterPro" id="IPR006142">
    <property type="entry name" value="INTEIN"/>
</dbReference>
<name>A0ABU3IFB8_9ACTO</name>
<dbReference type="SUPFAM" id="SSF55608">
    <property type="entry name" value="Homing endonucleases"/>
    <property type="match status" value="1"/>
</dbReference>
<dbReference type="PRINTS" id="PR00379">
    <property type="entry name" value="INTEIN"/>
</dbReference>
<dbReference type="Pfam" id="PF20441">
    <property type="entry name" value="TerL_nuclease"/>
    <property type="match status" value="1"/>
</dbReference>
<protein>
    <submittedName>
        <fullName evidence="2">Terminase large subunit</fullName>
    </submittedName>
</protein>
<evidence type="ECO:0000313" key="3">
    <source>
        <dbReference type="Proteomes" id="UP001247542"/>
    </source>
</evidence>
<dbReference type="Gene3D" id="3.40.50.300">
    <property type="entry name" value="P-loop containing nucleotide triphosphate hydrolases"/>
    <property type="match status" value="1"/>
</dbReference>
<accession>A0ABU3IFB8</accession>
<proteinExistence type="predicted"/>
<dbReference type="InterPro" id="IPR046461">
    <property type="entry name" value="TerL_ATPase"/>
</dbReference>
<gene>
    <name evidence="2" type="ORF">QS713_08880</name>
</gene>
<dbReference type="InterPro" id="IPR005021">
    <property type="entry name" value="Terminase_largesu-like"/>
</dbReference>
<organism evidence="2 3">
    <name type="scientific">Gleimia hominis</name>
    <dbReference type="NCBI Taxonomy" id="595468"/>
    <lineage>
        <taxon>Bacteria</taxon>
        <taxon>Bacillati</taxon>
        <taxon>Actinomycetota</taxon>
        <taxon>Actinomycetes</taxon>
        <taxon>Actinomycetales</taxon>
        <taxon>Actinomycetaceae</taxon>
        <taxon>Gleimia</taxon>
    </lineage>
</organism>
<dbReference type="Pfam" id="PF14528">
    <property type="entry name" value="LAGLIDADG_3"/>
    <property type="match status" value="1"/>
</dbReference>
<dbReference type="InterPro" id="IPR046462">
    <property type="entry name" value="TerL_nuclease"/>
</dbReference>
<dbReference type="RefSeq" id="WP_313274636.1">
    <property type="nucleotide sequence ID" value="NZ_JASXSX010000006.1"/>
</dbReference>
<dbReference type="InterPro" id="IPR004860">
    <property type="entry name" value="LAGLIDADG_dom"/>
</dbReference>
<dbReference type="Pfam" id="PF03354">
    <property type="entry name" value="TerL_ATPase"/>
    <property type="match status" value="1"/>
</dbReference>
<dbReference type="PROSITE" id="PS50819">
    <property type="entry name" value="INTEIN_ENDONUCLEASE"/>
    <property type="match status" value="1"/>
</dbReference>
<dbReference type="PANTHER" id="PTHR41287:SF1">
    <property type="entry name" value="PROTEIN YMFN"/>
    <property type="match status" value="1"/>
</dbReference>
<dbReference type="SUPFAM" id="SSF51294">
    <property type="entry name" value="Hedgehog/intein (Hint) domain"/>
    <property type="match status" value="1"/>
</dbReference>
<comment type="caution">
    <text evidence="2">The sequence shown here is derived from an EMBL/GenBank/DDBJ whole genome shotgun (WGS) entry which is preliminary data.</text>
</comment>
<dbReference type="InterPro" id="IPR027434">
    <property type="entry name" value="Homing_endonucl"/>
</dbReference>
<dbReference type="EMBL" id="JASXSX010000006">
    <property type="protein sequence ID" value="MDT3768172.1"/>
    <property type="molecule type" value="Genomic_DNA"/>
</dbReference>
<reference evidence="2 3" key="1">
    <citation type="submission" date="2023-06" db="EMBL/GenBank/DDBJ databases">
        <title>Draft genome sequence of Gleimia hominis type strain CCUG 57540T.</title>
        <authorList>
            <person name="Salva-Serra F."/>
            <person name="Cardew S."/>
            <person name="Jensie Markopoulos S."/>
            <person name="Ohlen M."/>
            <person name="Inganas E."/>
            <person name="Svensson-Stadler L."/>
            <person name="Moore E.R.B."/>
        </authorList>
    </citation>
    <scope>NUCLEOTIDE SEQUENCE [LARGE SCALE GENOMIC DNA]</scope>
    <source>
        <strain evidence="2 3">CCUG 57540</strain>
    </source>
</reference>
<evidence type="ECO:0000259" key="1">
    <source>
        <dbReference type="PROSITE" id="PS50819"/>
    </source>
</evidence>
<dbReference type="InterPro" id="IPR027417">
    <property type="entry name" value="P-loop_NTPase"/>
</dbReference>
<dbReference type="PANTHER" id="PTHR41287">
    <property type="match status" value="1"/>
</dbReference>
<keyword evidence="3" id="KW-1185">Reference proteome</keyword>
<dbReference type="InterPro" id="IPR004042">
    <property type="entry name" value="Intein_endonuc_central"/>
</dbReference>
<dbReference type="InterPro" id="IPR036844">
    <property type="entry name" value="Hint_dom_sf"/>
</dbReference>